<evidence type="ECO:0000256" key="4">
    <source>
        <dbReference type="ARBA" id="ARBA00012411"/>
    </source>
</evidence>
<keyword evidence="15" id="KW-1133">Transmembrane helix</keyword>
<evidence type="ECO:0000313" key="24">
    <source>
        <dbReference type="EMBL" id="KQJ89330.1"/>
    </source>
</evidence>
<evidence type="ECO:0000256" key="13">
    <source>
        <dbReference type="ARBA" id="ARBA00022821"/>
    </source>
</evidence>
<dbReference type="Pfam" id="PF18052">
    <property type="entry name" value="Rx_N"/>
    <property type="match status" value="1"/>
</dbReference>
<evidence type="ECO:0000256" key="5">
    <source>
        <dbReference type="ARBA" id="ARBA00022527"/>
    </source>
</evidence>
<dbReference type="PANTHER" id="PTHR24055">
    <property type="entry name" value="MITOGEN-ACTIVATED PROTEIN KINASE"/>
    <property type="match status" value="1"/>
</dbReference>
<reference evidence="24 25" key="1">
    <citation type="journal article" date="2010" name="Nature">
        <title>Genome sequencing and analysis of the model grass Brachypodium distachyon.</title>
        <authorList>
            <consortium name="International Brachypodium Initiative"/>
        </authorList>
    </citation>
    <scope>NUCLEOTIDE SEQUENCE [LARGE SCALE GENOMIC DNA]</scope>
    <source>
        <strain evidence="24 25">Bd21</strain>
    </source>
</reference>
<keyword evidence="7" id="KW-0433">Leucine-rich repeat</keyword>
<dbReference type="FunFam" id="3.30.200.20:FF:000046">
    <property type="entry name" value="Mitogen-activated protein kinase"/>
    <property type="match status" value="1"/>
</dbReference>
<dbReference type="InterPro" id="IPR000719">
    <property type="entry name" value="Prot_kinase_dom"/>
</dbReference>
<comment type="cofactor">
    <cofactor evidence="21">
        <name>Mg(2+)</name>
        <dbReference type="ChEBI" id="CHEBI:18420"/>
    </cofactor>
</comment>
<dbReference type="InterPro" id="IPR027417">
    <property type="entry name" value="P-loop_NTPase"/>
</dbReference>
<dbReference type="FunFam" id="1.10.10.10:FF:000322">
    <property type="entry name" value="Probable disease resistance protein At1g63360"/>
    <property type="match status" value="1"/>
</dbReference>
<dbReference type="Gene3D" id="3.30.200.20">
    <property type="entry name" value="Phosphorylase Kinase, domain 1"/>
    <property type="match status" value="2"/>
</dbReference>
<keyword evidence="6" id="KW-0597">Phosphoprotein</keyword>
<comment type="activity regulation">
    <text evidence="21">Activated by threonine and tyrosine phosphorylation.</text>
</comment>
<evidence type="ECO:0000256" key="20">
    <source>
        <dbReference type="PROSITE-ProRule" id="PRU10141"/>
    </source>
</evidence>
<dbReference type="PROSITE" id="PS00108">
    <property type="entry name" value="PROTEIN_KINASE_ST"/>
    <property type="match status" value="1"/>
</dbReference>
<dbReference type="InterPro" id="IPR050117">
    <property type="entry name" value="MAPK"/>
</dbReference>
<dbReference type="GO" id="GO:0035556">
    <property type="term" value="P:intracellular signal transduction"/>
    <property type="evidence" value="ECO:0000318"/>
    <property type="project" value="GO_Central"/>
</dbReference>
<keyword evidence="9" id="KW-0812">Transmembrane</keyword>
<dbReference type="GO" id="GO:0009626">
    <property type="term" value="P:plant-type hypersensitive response"/>
    <property type="evidence" value="ECO:0007669"/>
    <property type="project" value="UniProtKB-ARBA"/>
</dbReference>
<dbReference type="GO" id="GO:0005634">
    <property type="term" value="C:nucleus"/>
    <property type="evidence" value="ECO:0000318"/>
    <property type="project" value="GO_Central"/>
</dbReference>
<dbReference type="InterPro" id="IPR058922">
    <property type="entry name" value="WHD_DRP"/>
</dbReference>
<dbReference type="InterPro" id="IPR002182">
    <property type="entry name" value="NB-ARC"/>
</dbReference>
<dbReference type="InterPro" id="IPR042197">
    <property type="entry name" value="Apaf_helical"/>
</dbReference>
<feature type="binding site" evidence="20">
    <location>
        <position position="1401"/>
    </location>
    <ligand>
        <name>ATP</name>
        <dbReference type="ChEBI" id="CHEBI:30616"/>
    </ligand>
</feature>
<proteinExistence type="inferred from homology"/>
<reference evidence="25" key="3">
    <citation type="submission" date="2018-08" db="UniProtKB">
        <authorList>
            <consortium name="EnsemblPlants"/>
        </authorList>
    </citation>
    <scope>IDENTIFICATION</scope>
    <source>
        <strain evidence="25">cv. Bd21</strain>
    </source>
</reference>
<comment type="subcellular location">
    <subcellularLocation>
        <location evidence="1">Cell membrane</location>
        <topology evidence="1">Single-pass membrane protein</topology>
    </subcellularLocation>
</comment>
<keyword evidence="14 20" id="KW-0067">ATP-binding</keyword>
<dbReference type="STRING" id="15368.A0A0Q3H7G0"/>
<dbReference type="InterPro" id="IPR036388">
    <property type="entry name" value="WH-like_DNA-bd_sf"/>
</dbReference>
<dbReference type="RefSeq" id="XP_003576286.1">
    <property type="nucleotide sequence ID" value="XM_003576238.4"/>
</dbReference>
<keyword evidence="11 20" id="KW-0547">Nucleotide-binding</keyword>
<evidence type="ECO:0000256" key="6">
    <source>
        <dbReference type="ARBA" id="ARBA00022553"/>
    </source>
</evidence>
<keyword evidence="17" id="KW-0472">Membrane</keyword>
<dbReference type="EC" id="2.7.11.24" evidence="4 21"/>
<dbReference type="EMBL" id="CM000883">
    <property type="protein sequence ID" value="KQJ89330.1"/>
    <property type="molecule type" value="Genomic_DNA"/>
</dbReference>
<dbReference type="Proteomes" id="UP000008810">
    <property type="component" value="Chromosome 4"/>
</dbReference>
<dbReference type="GeneID" id="100833110"/>
<evidence type="ECO:0000256" key="22">
    <source>
        <dbReference type="SAM" id="MobiDB-lite"/>
    </source>
</evidence>
<dbReference type="InterPro" id="IPR008271">
    <property type="entry name" value="Ser/Thr_kinase_AS"/>
</dbReference>
<dbReference type="GO" id="GO:0004707">
    <property type="term" value="F:MAP kinase activity"/>
    <property type="evidence" value="ECO:0007669"/>
    <property type="project" value="UniProtKB-EC"/>
</dbReference>
<dbReference type="SMART" id="SM00220">
    <property type="entry name" value="S_TKc"/>
    <property type="match status" value="2"/>
</dbReference>
<dbReference type="InterPro" id="IPR003527">
    <property type="entry name" value="MAP_kinase_CS"/>
</dbReference>
<evidence type="ECO:0000256" key="16">
    <source>
        <dbReference type="ARBA" id="ARBA00023054"/>
    </source>
</evidence>
<feature type="domain" description="Protein kinase" evidence="23">
    <location>
        <begin position="1022"/>
        <end position="1297"/>
    </location>
</feature>
<dbReference type="GO" id="GO:0043531">
    <property type="term" value="F:ADP binding"/>
    <property type="evidence" value="ECO:0007669"/>
    <property type="project" value="InterPro"/>
</dbReference>
<evidence type="ECO:0000259" key="23">
    <source>
        <dbReference type="PROSITE" id="PS50011"/>
    </source>
</evidence>
<dbReference type="InterPro" id="IPR055414">
    <property type="entry name" value="LRR_R13L4/SHOC2-like"/>
</dbReference>
<dbReference type="SUPFAM" id="SSF52540">
    <property type="entry name" value="P-loop containing nucleoside triphosphate hydrolases"/>
    <property type="match status" value="1"/>
</dbReference>
<dbReference type="Pfam" id="PF00931">
    <property type="entry name" value="NB-ARC"/>
    <property type="match status" value="1"/>
</dbReference>
<dbReference type="Pfam" id="PF23598">
    <property type="entry name" value="LRR_14"/>
    <property type="match status" value="1"/>
</dbReference>
<dbReference type="InterPro" id="IPR032675">
    <property type="entry name" value="LRR_dom_sf"/>
</dbReference>
<dbReference type="InterPro" id="IPR041118">
    <property type="entry name" value="Rx_N"/>
</dbReference>
<protein>
    <recommendedName>
        <fullName evidence="4 21">Mitogen-activated protein kinase</fullName>
        <ecNumber evidence="4 21">2.7.11.24</ecNumber>
    </recommendedName>
</protein>
<dbReference type="PROSITE" id="PS00107">
    <property type="entry name" value="PROTEIN_KINASE_ATP"/>
    <property type="match status" value="1"/>
</dbReference>
<dbReference type="FunFam" id="1.10.510.10:FF:000206">
    <property type="entry name" value="Mitogen-activated protein kinase"/>
    <property type="match status" value="1"/>
</dbReference>
<dbReference type="SUPFAM" id="SSF52058">
    <property type="entry name" value="L domain-like"/>
    <property type="match status" value="1"/>
</dbReference>
<dbReference type="Gene3D" id="1.10.8.430">
    <property type="entry name" value="Helical domain of apoptotic protease-activating factors"/>
    <property type="match status" value="1"/>
</dbReference>
<dbReference type="Gene3D" id="3.40.50.300">
    <property type="entry name" value="P-loop containing nucleotide triphosphate hydrolases"/>
    <property type="match status" value="1"/>
</dbReference>
<evidence type="ECO:0000256" key="11">
    <source>
        <dbReference type="ARBA" id="ARBA00022741"/>
    </source>
</evidence>
<dbReference type="ExpressionAtlas" id="A0A0Q3H7G0">
    <property type="expression patterns" value="baseline"/>
</dbReference>
<comment type="catalytic activity">
    <reaction evidence="18 21">
        <text>L-threonyl-[protein] + ATP = O-phospho-L-threonyl-[protein] + ADP + H(+)</text>
        <dbReference type="Rhea" id="RHEA:46608"/>
        <dbReference type="Rhea" id="RHEA-COMP:11060"/>
        <dbReference type="Rhea" id="RHEA-COMP:11605"/>
        <dbReference type="ChEBI" id="CHEBI:15378"/>
        <dbReference type="ChEBI" id="CHEBI:30013"/>
        <dbReference type="ChEBI" id="CHEBI:30616"/>
        <dbReference type="ChEBI" id="CHEBI:61977"/>
        <dbReference type="ChEBI" id="CHEBI:456216"/>
        <dbReference type="EC" id="2.7.11.24"/>
    </reaction>
</comment>
<evidence type="ECO:0000256" key="3">
    <source>
        <dbReference type="ARBA" id="ARBA00008894"/>
    </source>
</evidence>
<keyword evidence="10" id="KW-0677">Repeat</keyword>
<evidence type="ECO:0000256" key="19">
    <source>
        <dbReference type="ARBA" id="ARBA00048312"/>
    </source>
</evidence>
<dbReference type="Gene3D" id="1.10.10.10">
    <property type="entry name" value="Winged helix-like DNA-binding domain superfamily/Winged helix DNA-binding domain"/>
    <property type="match status" value="1"/>
</dbReference>
<evidence type="ECO:0000313" key="25">
    <source>
        <dbReference type="EnsemblPlants" id="KQJ89330"/>
    </source>
</evidence>
<feature type="region of interest" description="Disordered" evidence="22">
    <location>
        <begin position="957"/>
        <end position="978"/>
    </location>
</feature>
<comment type="similarity">
    <text evidence="2">Belongs to the protein kinase superfamily. CMGC Ser/Thr protein kinase family. MAP kinase subfamily.</text>
</comment>
<sequence>MKLSPISASFGAMGSLPQKLDELLSTGHWALSGVVMDEIEELTADLHILCNLLLKLSNVHDPPPTVRFWMKEVRELSYDVEDCADQFVIANDRAVMRRAKIHRATIRTIIITRLKISRLPKRRKWRLWMTDKVAEFRTRVQDATQRYWRYKFDDCASNPGYASVGHEFATVYAQPGDLVGIEGPMDELEQWLTDGEEQLKVISIVGLGGVGKTTLAQKLWATLKGQFLCRAFVRTAQKPDMRGILRNILLQVRPHQLPNRGEMHHLIHDLREYLQDKRYFVIIDDLWAASVWDVVSRAFPEGNCCSRIVTTTEIMEVALACCDYCPKHICKLETLSDDDSEKLLLERIVVSGNQIPQQLDDVLPQIMRNCGGLPLAIIIVASLLVSQPEKLEQWGHTQNSFGSIFGTNPTMEGFIRQILSISFNSLPYYLKTCLLYLSSYPEGCLFLKDDLVKLWVAEGFIHAKEWEDMEDLAGRYFDELVNVGLIQVMDINYNYKLPSYSVHHMVLDFITCKSIEENFITVVDYSETTTPLTDKVRRLSLHFGSATHATTPASARLSNVRSLFYFGLFNCMPSFMVFKLLRVLILNFWGDPGNTSFNLTGICELVWLRYLQVSCNVTVKLPDQIESMGHLETLEIKAKVYAVPLDIVRLSSLSHLHLRGGTIPNGIGCMRSLRTLKYFDLVNKSVDNLRGLGELANLRDLHLTYSSSLPSEHLKRNLIALASSLGKLCNLKSLTLASETAATVVPFDGSISMSSTPAFLERLELLPSICIFSRLPKWIFQFQKLCILKVAVRELLANDIDSITGLPSLTVLSLCVHTAPGQRIVFNDGAFPVLKYFKFRCGVLSMSFMAGAMPNLRRLKLGFNTHVGEKYGNMLAGIEHLLNLQDIAGKIGVATESDRKAAESAIKGAISKHPQSPMLNVQWVDLVEEEYHASEKQHGRQEKGLSGENHAVLEKAKDTKKHADSGVSQLPDLPSTVSSSRLKSENIAQASKHHVLESMLCDESAQPESLEVSVLEDITNNFSDDQEISKNRFVVVYKGELQNGSVVVVKRFTIAIDYNLFLDAVDCLMSVKHNNIVRFLGYCANSQENAAKEGSKSVSVVTQERLCCFEYLRNGNLQMHLTDESCGFDWQMWYQIIEGICQGVHYLHNKSITPLDLNPANIMFDDKMVPKIVHYAYTRFLGEATSPVLTNIGDSLAYMAPEYFGFGEITSKSDIYSLGVIIMQIVTGENKKDFPSIQSVLESWRSRLESDGSQGHTSLETCYLQVNLCYLIGIRCIEHDPGKRPNTRDIIDSLDTLEIMECLVKHDVGNSSLEQMLVCSKVEEPKALPAPPSVSCKLKMAMMVDPPNGTGNHGKHYYTMWQTMFEIDTKYMPIKPIGRGAYGIVCSSTNQENNEKVAIKKINNVFDNRVDALRTLRELKLLRHLRHENVIALKDIMMPVHRRSFKDVYLVFELMDTDLHQIIKSSQPLSNDHCQYFLFQLLRGLKYLHSAGILHRDLKPGNLLVNANCDLKICDFGLARTNNTKGQFMTEYVVTCLYRAPELLLCCDNYGTSIDVWSVGCIFAELLGRKPIFPRTQCLDQLKLIVNVLGTMSENDLEFIDNPKARKYIKSLPYTPGTPLTSMYPQAHPLAIDLLQKMLVFDPSKRISVTEALEHPYMSPLYDPSANPPAQVPIDLDIDENLGVEMIREMLWQEMLQYHPEAARMVNM</sequence>
<dbReference type="Gene3D" id="1.10.510.10">
    <property type="entry name" value="Transferase(Phosphotransferase) domain 1"/>
    <property type="match status" value="2"/>
</dbReference>
<dbReference type="GO" id="GO:0005886">
    <property type="term" value="C:plasma membrane"/>
    <property type="evidence" value="ECO:0007669"/>
    <property type="project" value="UniProtKB-SubCell"/>
</dbReference>
<gene>
    <name evidence="25" type="primary">LOC100833110</name>
    <name evidence="24" type="ORF">BRADI_4g24914v3</name>
</gene>
<evidence type="ECO:0000256" key="12">
    <source>
        <dbReference type="ARBA" id="ARBA00022777"/>
    </source>
</evidence>
<dbReference type="GO" id="GO:0042742">
    <property type="term" value="P:defense response to bacterium"/>
    <property type="evidence" value="ECO:0007669"/>
    <property type="project" value="UniProtKB-ARBA"/>
</dbReference>
<dbReference type="Pfam" id="PF00069">
    <property type="entry name" value="Pkinase"/>
    <property type="match status" value="2"/>
</dbReference>
<comment type="similarity">
    <text evidence="3">Belongs to the disease resistance NB-LRR family.</text>
</comment>
<keyword evidence="16" id="KW-0175">Coiled coil</keyword>
<evidence type="ECO:0000256" key="2">
    <source>
        <dbReference type="ARBA" id="ARBA00008832"/>
    </source>
</evidence>
<evidence type="ECO:0000256" key="9">
    <source>
        <dbReference type="ARBA" id="ARBA00022692"/>
    </source>
</evidence>
<organism evidence="24">
    <name type="scientific">Brachypodium distachyon</name>
    <name type="common">Purple false brome</name>
    <name type="synonym">Trachynia distachya</name>
    <dbReference type="NCBI Taxonomy" id="15368"/>
    <lineage>
        <taxon>Eukaryota</taxon>
        <taxon>Viridiplantae</taxon>
        <taxon>Streptophyta</taxon>
        <taxon>Embryophyta</taxon>
        <taxon>Tracheophyta</taxon>
        <taxon>Spermatophyta</taxon>
        <taxon>Magnoliopsida</taxon>
        <taxon>Liliopsida</taxon>
        <taxon>Poales</taxon>
        <taxon>Poaceae</taxon>
        <taxon>BOP clade</taxon>
        <taxon>Pooideae</taxon>
        <taxon>Stipodae</taxon>
        <taxon>Brachypodieae</taxon>
        <taxon>Brachypodium</taxon>
    </lineage>
</organism>
<dbReference type="PROSITE" id="PS01351">
    <property type="entry name" value="MAPK"/>
    <property type="match status" value="1"/>
</dbReference>
<evidence type="ECO:0000256" key="10">
    <source>
        <dbReference type="ARBA" id="ARBA00022737"/>
    </source>
</evidence>
<evidence type="ECO:0000256" key="8">
    <source>
        <dbReference type="ARBA" id="ARBA00022679"/>
    </source>
</evidence>
<evidence type="ECO:0000313" key="26">
    <source>
        <dbReference type="Proteomes" id="UP000008810"/>
    </source>
</evidence>
<dbReference type="GO" id="GO:0005737">
    <property type="term" value="C:cytoplasm"/>
    <property type="evidence" value="ECO:0000318"/>
    <property type="project" value="GO_Central"/>
</dbReference>
<evidence type="ECO:0000256" key="7">
    <source>
        <dbReference type="ARBA" id="ARBA00022614"/>
    </source>
</evidence>
<dbReference type="OrthoDB" id="683524at2759"/>
<evidence type="ECO:0000256" key="15">
    <source>
        <dbReference type="ARBA" id="ARBA00022989"/>
    </source>
</evidence>
<accession>A0A0Q3H7G0</accession>
<keyword evidence="5 21" id="KW-0723">Serine/threonine-protein kinase</keyword>
<reference evidence="24" key="2">
    <citation type="submission" date="2017-06" db="EMBL/GenBank/DDBJ databases">
        <title>WGS assembly of Brachypodium distachyon.</title>
        <authorList>
            <consortium name="The International Brachypodium Initiative"/>
            <person name="Lucas S."/>
            <person name="Harmon-Smith M."/>
            <person name="Lail K."/>
            <person name="Tice H."/>
            <person name="Grimwood J."/>
            <person name="Bruce D."/>
            <person name="Barry K."/>
            <person name="Shu S."/>
            <person name="Lindquist E."/>
            <person name="Wang M."/>
            <person name="Pitluck S."/>
            <person name="Vogel J.P."/>
            <person name="Garvin D.F."/>
            <person name="Mockler T.C."/>
            <person name="Schmutz J."/>
            <person name="Rokhsar D."/>
            <person name="Bevan M.W."/>
        </authorList>
    </citation>
    <scope>NUCLEOTIDE SEQUENCE</scope>
    <source>
        <strain evidence="24">Bd21</strain>
    </source>
</reference>
<name>A0A0Q3H7G0_BRADI</name>
<dbReference type="Gramene" id="KQJ89330">
    <property type="protein sequence ID" value="KQJ89330"/>
    <property type="gene ID" value="BRADI_4g24914v3"/>
</dbReference>
<dbReference type="GO" id="GO:0002758">
    <property type="term" value="P:innate immune response-activating signaling pathway"/>
    <property type="evidence" value="ECO:0007669"/>
    <property type="project" value="UniProtKB-ARBA"/>
</dbReference>
<keyword evidence="21" id="KW-0460">Magnesium</keyword>
<comment type="catalytic activity">
    <reaction evidence="19">
        <text>L-seryl-[protein] + ATP = O-phospho-L-seryl-[protein] + ADP + H(+)</text>
        <dbReference type="Rhea" id="RHEA:17989"/>
        <dbReference type="Rhea" id="RHEA-COMP:9863"/>
        <dbReference type="Rhea" id="RHEA-COMP:11604"/>
        <dbReference type="ChEBI" id="CHEBI:15378"/>
        <dbReference type="ChEBI" id="CHEBI:29999"/>
        <dbReference type="ChEBI" id="CHEBI:30616"/>
        <dbReference type="ChEBI" id="CHEBI:83421"/>
        <dbReference type="ChEBI" id="CHEBI:456216"/>
        <dbReference type="EC" id="2.7.11.24"/>
    </reaction>
</comment>
<dbReference type="PRINTS" id="PR00364">
    <property type="entry name" value="DISEASERSIST"/>
</dbReference>
<evidence type="ECO:0000256" key="14">
    <source>
        <dbReference type="ARBA" id="ARBA00022840"/>
    </source>
</evidence>
<keyword evidence="26" id="KW-1185">Reference proteome</keyword>
<dbReference type="Pfam" id="PF23559">
    <property type="entry name" value="WHD_DRP"/>
    <property type="match status" value="1"/>
</dbReference>
<dbReference type="PROSITE" id="PS50011">
    <property type="entry name" value="PROTEIN_KINASE_DOM"/>
    <property type="match status" value="2"/>
</dbReference>
<dbReference type="SUPFAM" id="SSF56112">
    <property type="entry name" value="Protein kinase-like (PK-like)"/>
    <property type="match status" value="2"/>
</dbReference>
<dbReference type="InterPro" id="IPR011009">
    <property type="entry name" value="Kinase-like_dom_sf"/>
</dbReference>
<dbReference type="GO" id="GO:0004674">
    <property type="term" value="F:protein serine/threonine kinase activity"/>
    <property type="evidence" value="ECO:0000318"/>
    <property type="project" value="GO_Central"/>
</dbReference>
<comment type="similarity">
    <text evidence="21">Belongs to the protein kinase superfamily. Ser/Thr protein kinase family. MAP kinase subfamily.</text>
</comment>
<dbReference type="GO" id="GO:0005524">
    <property type="term" value="F:ATP binding"/>
    <property type="evidence" value="ECO:0007669"/>
    <property type="project" value="UniProtKB-UniRule"/>
</dbReference>
<evidence type="ECO:0000256" key="17">
    <source>
        <dbReference type="ARBA" id="ARBA00023136"/>
    </source>
</evidence>
<dbReference type="KEGG" id="bdi:100833110"/>
<dbReference type="FunCoup" id="A0A0Q3H7G0">
    <property type="interactions" value="5"/>
</dbReference>
<evidence type="ECO:0000256" key="21">
    <source>
        <dbReference type="RuleBase" id="RU361165"/>
    </source>
</evidence>
<dbReference type="InterPro" id="IPR017441">
    <property type="entry name" value="Protein_kinase_ATP_BS"/>
</dbReference>
<evidence type="ECO:0000256" key="1">
    <source>
        <dbReference type="ARBA" id="ARBA00004162"/>
    </source>
</evidence>
<evidence type="ECO:0000256" key="18">
    <source>
        <dbReference type="ARBA" id="ARBA00047592"/>
    </source>
</evidence>
<dbReference type="CDD" id="cd07858">
    <property type="entry name" value="STKc_TEY_MAPK"/>
    <property type="match status" value="1"/>
</dbReference>
<keyword evidence="13" id="KW-0611">Plant defense</keyword>
<dbReference type="Gene3D" id="3.80.10.10">
    <property type="entry name" value="Ribonuclease Inhibitor"/>
    <property type="match status" value="1"/>
</dbReference>
<feature type="domain" description="Protein kinase" evidence="23">
    <location>
        <begin position="1371"/>
        <end position="1658"/>
    </location>
</feature>
<dbReference type="EnsemblPlants" id="KQJ89330">
    <property type="protein sequence ID" value="KQJ89330"/>
    <property type="gene ID" value="BRADI_4g24914v3"/>
</dbReference>
<keyword evidence="12 21" id="KW-0418">Kinase</keyword>
<dbReference type="Gene3D" id="1.20.5.4130">
    <property type="match status" value="1"/>
</dbReference>
<keyword evidence="8 21" id="KW-0808">Transferase</keyword>